<evidence type="ECO:0000313" key="1">
    <source>
        <dbReference type="EMBL" id="PRQ59370.1"/>
    </source>
</evidence>
<name>A0A2P6SL34_ROSCH</name>
<dbReference type="Proteomes" id="UP000238479">
    <property type="component" value="Chromosome 1"/>
</dbReference>
<dbReference type="EMBL" id="PDCK01000039">
    <property type="protein sequence ID" value="PRQ59370.1"/>
    <property type="molecule type" value="Genomic_DNA"/>
</dbReference>
<dbReference type="AlphaFoldDB" id="A0A2P6SL34"/>
<dbReference type="Gramene" id="PRQ59370">
    <property type="protein sequence ID" value="PRQ59370"/>
    <property type="gene ID" value="RchiOBHm_Chr1g0369461"/>
</dbReference>
<gene>
    <name evidence="1" type="ORF">RchiOBHm_Chr1g0369461</name>
</gene>
<protein>
    <submittedName>
        <fullName evidence="1">Uncharacterized protein</fullName>
    </submittedName>
</protein>
<accession>A0A2P6SL34</accession>
<sequence>MVTELAQAEFEGGSDWLNLLSSFIGGNPSFMLGFRLGLGRWVSGPIGYAGLGFSFSSSFRLGYYGLL</sequence>
<organism evidence="1 2">
    <name type="scientific">Rosa chinensis</name>
    <name type="common">China rose</name>
    <dbReference type="NCBI Taxonomy" id="74649"/>
    <lineage>
        <taxon>Eukaryota</taxon>
        <taxon>Viridiplantae</taxon>
        <taxon>Streptophyta</taxon>
        <taxon>Embryophyta</taxon>
        <taxon>Tracheophyta</taxon>
        <taxon>Spermatophyta</taxon>
        <taxon>Magnoliopsida</taxon>
        <taxon>eudicotyledons</taxon>
        <taxon>Gunneridae</taxon>
        <taxon>Pentapetalae</taxon>
        <taxon>rosids</taxon>
        <taxon>fabids</taxon>
        <taxon>Rosales</taxon>
        <taxon>Rosaceae</taxon>
        <taxon>Rosoideae</taxon>
        <taxon>Rosoideae incertae sedis</taxon>
        <taxon>Rosa</taxon>
    </lineage>
</organism>
<evidence type="ECO:0000313" key="2">
    <source>
        <dbReference type="Proteomes" id="UP000238479"/>
    </source>
</evidence>
<proteinExistence type="predicted"/>
<reference evidence="1 2" key="1">
    <citation type="journal article" date="2018" name="Nat. Genet.">
        <title>The Rosa genome provides new insights in the design of modern roses.</title>
        <authorList>
            <person name="Bendahmane M."/>
        </authorList>
    </citation>
    <scope>NUCLEOTIDE SEQUENCE [LARGE SCALE GENOMIC DNA]</scope>
    <source>
        <strain evidence="2">cv. Old Blush</strain>
    </source>
</reference>
<keyword evidence="2" id="KW-1185">Reference proteome</keyword>
<comment type="caution">
    <text evidence="1">The sequence shown here is derived from an EMBL/GenBank/DDBJ whole genome shotgun (WGS) entry which is preliminary data.</text>
</comment>